<evidence type="ECO:0000256" key="6">
    <source>
        <dbReference type="ARBA" id="ARBA00023180"/>
    </source>
</evidence>
<accession>G5E6U8</accession>
<dbReference type="Ensembl" id="ENSLAFT00000007069.3">
    <property type="protein sequence ID" value="ENSLAFP00000005941.3"/>
    <property type="gene ID" value="ENSLAFG00000007069.3"/>
</dbReference>
<keyword evidence="6" id="KW-0325">Glycoprotein</keyword>
<evidence type="ECO:0000313" key="8">
    <source>
        <dbReference type="Ensembl" id="ENSLAFP00000005941.3"/>
    </source>
</evidence>
<dbReference type="GO" id="GO:0006508">
    <property type="term" value="P:proteolysis"/>
    <property type="evidence" value="ECO:0007669"/>
    <property type="project" value="UniProtKB-KW"/>
</dbReference>
<dbReference type="PROSITE" id="PS50240">
    <property type="entry name" value="TRYPSIN_DOM"/>
    <property type="match status" value="1"/>
</dbReference>
<dbReference type="InterPro" id="IPR009003">
    <property type="entry name" value="Peptidase_S1_PA"/>
</dbReference>
<keyword evidence="9" id="KW-1185">Reference proteome</keyword>
<dbReference type="GO" id="GO:0004252">
    <property type="term" value="F:serine-type endopeptidase activity"/>
    <property type="evidence" value="ECO:0007669"/>
    <property type="project" value="InterPro"/>
</dbReference>
<reference evidence="8" key="2">
    <citation type="submission" date="2025-08" db="UniProtKB">
        <authorList>
            <consortium name="Ensembl"/>
        </authorList>
    </citation>
    <scope>IDENTIFICATION</scope>
    <source>
        <strain evidence="8">Isolate ISIS603380</strain>
    </source>
</reference>
<dbReference type="OMA" id="NIGTHAK"/>
<dbReference type="PANTHER" id="PTHR24253:SF144">
    <property type="entry name" value="CHYMOTRYPSIN-LIKE PROTEASE CTRL-1-RELATED"/>
    <property type="match status" value="1"/>
</dbReference>
<dbReference type="STRING" id="9785.ENSLAFP00000005941"/>
<evidence type="ECO:0000256" key="2">
    <source>
        <dbReference type="ARBA" id="ARBA00022729"/>
    </source>
</evidence>
<dbReference type="InterPro" id="IPR043504">
    <property type="entry name" value="Peptidase_S1_PA_chymotrypsin"/>
</dbReference>
<dbReference type="Proteomes" id="UP000007646">
    <property type="component" value="Unassembled WGS sequence"/>
</dbReference>
<feature type="domain" description="Peptidase S1" evidence="7">
    <location>
        <begin position="1"/>
        <end position="237"/>
    </location>
</feature>
<reference evidence="8 9" key="1">
    <citation type="submission" date="2009-06" db="EMBL/GenBank/DDBJ databases">
        <title>The Genome Sequence of Loxodonta africana (African elephant).</title>
        <authorList>
            <person name="Di Palma F."/>
            <person name="Heiman D."/>
            <person name="Young S."/>
            <person name="Johnson J."/>
            <person name="Lander E.S."/>
            <person name="Lindblad-Toh K."/>
        </authorList>
    </citation>
    <scope>NUCLEOTIDE SEQUENCE [LARGE SCALE GENOMIC DNA]</scope>
    <source>
        <strain evidence="8 9">Isolate ISIS603380</strain>
    </source>
</reference>
<evidence type="ECO:0000256" key="5">
    <source>
        <dbReference type="ARBA" id="ARBA00023157"/>
    </source>
</evidence>
<dbReference type="Pfam" id="PF00089">
    <property type="entry name" value="Trypsin"/>
    <property type="match status" value="1"/>
</dbReference>
<dbReference type="InterPro" id="IPR001314">
    <property type="entry name" value="Peptidase_S1A"/>
</dbReference>
<evidence type="ECO:0000256" key="4">
    <source>
        <dbReference type="ARBA" id="ARBA00022825"/>
    </source>
</evidence>
<reference evidence="8" key="3">
    <citation type="submission" date="2025-09" db="UniProtKB">
        <authorList>
            <consortium name="Ensembl"/>
        </authorList>
    </citation>
    <scope>IDENTIFICATION</scope>
    <source>
        <strain evidence="8">Isolate ISIS603380</strain>
    </source>
</reference>
<keyword evidence="5" id="KW-1015">Disulfide bond</keyword>
<keyword evidence="3" id="KW-0378">Hydrolase</keyword>
<name>G5E6U8_LOXAF</name>
<evidence type="ECO:0000259" key="7">
    <source>
        <dbReference type="PROSITE" id="PS50240"/>
    </source>
</evidence>
<dbReference type="SMART" id="SM00020">
    <property type="entry name" value="Tryp_SPc"/>
    <property type="match status" value="1"/>
</dbReference>
<dbReference type="MEROPS" id="S01.314"/>
<dbReference type="eggNOG" id="KOG3627">
    <property type="taxonomic scope" value="Eukaryota"/>
</dbReference>
<organism evidence="8 9">
    <name type="scientific">Loxodonta africana</name>
    <name type="common">African elephant</name>
    <dbReference type="NCBI Taxonomy" id="9785"/>
    <lineage>
        <taxon>Eukaryota</taxon>
        <taxon>Metazoa</taxon>
        <taxon>Chordata</taxon>
        <taxon>Craniata</taxon>
        <taxon>Vertebrata</taxon>
        <taxon>Euteleostomi</taxon>
        <taxon>Mammalia</taxon>
        <taxon>Eutheria</taxon>
        <taxon>Afrotheria</taxon>
        <taxon>Proboscidea</taxon>
        <taxon>Elephantidae</taxon>
        <taxon>Loxodonta</taxon>
    </lineage>
</organism>
<evidence type="ECO:0000256" key="1">
    <source>
        <dbReference type="ARBA" id="ARBA00022670"/>
    </source>
</evidence>
<dbReference type="SUPFAM" id="SSF50494">
    <property type="entry name" value="Trypsin-like serine proteases"/>
    <property type="match status" value="1"/>
</dbReference>
<protein>
    <recommendedName>
        <fullName evidence="7">Peptidase S1 domain-containing protein</fullName>
    </recommendedName>
</protein>
<keyword evidence="4" id="KW-0720">Serine protease</keyword>
<keyword evidence="1" id="KW-0645">Protease</keyword>
<dbReference type="Gene3D" id="2.40.10.10">
    <property type="entry name" value="Trypsin-like serine proteases"/>
    <property type="match status" value="2"/>
</dbReference>
<dbReference type="CDD" id="cd00190">
    <property type="entry name" value="Tryp_SPc"/>
    <property type="match status" value="1"/>
</dbReference>
<evidence type="ECO:0000313" key="9">
    <source>
        <dbReference type="Proteomes" id="UP000007646"/>
    </source>
</evidence>
<sequence length="239" mass="26175">IIGSHNATHGRWPWQVSLQAYSCCSASWVHICGGCPIHPRCALTATHCIQRSRKDANLLAFRVHSGDVYLYGEKMLLNVRRVLIRPNYVRAVLSANLALIQLSASVNTRLVGSPLNSPDASPSDQGWVTGWGNIGTHAKRGTGALTSLPTPPLGPMEDPARGWDRKTNQDDMLCATCSNQGRDSCQYDSGGPLVCRAVCSWHLMGVASWSYGCAPSKIPGAYAHIWTYLPWIQQQILRH</sequence>
<dbReference type="PRINTS" id="PR00722">
    <property type="entry name" value="CHYMOTRYPSIN"/>
</dbReference>
<evidence type="ECO:0000256" key="3">
    <source>
        <dbReference type="ARBA" id="ARBA00022801"/>
    </source>
</evidence>
<dbReference type="InterPro" id="IPR001254">
    <property type="entry name" value="Trypsin_dom"/>
</dbReference>
<dbReference type="GeneTree" id="ENSGT00940000163159"/>
<dbReference type="PROSITE" id="PS00134">
    <property type="entry name" value="TRYPSIN_HIS"/>
    <property type="match status" value="1"/>
</dbReference>
<dbReference type="PANTHER" id="PTHR24253">
    <property type="entry name" value="TRANSMEMBRANE PROTEASE SERINE"/>
    <property type="match status" value="1"/>
</dbReference>
<dbReference type="InParanoid" id="G5E6U8"/>
<keyword evidence="2" id="KW-0732">Signal</keyword>
<dbReference type="AlphaFoldDB" id="G5E6U8"/>
<proteinExistence type="predicted"/>
<dbReference type="HOGENOM" id="CLU_006842_7_0_1"/>
<dbReference type="InterPro" id="IPR018114">
    <property type="entry name" value="TRYPSIN_HIS"/>
</dbReference>